<keyword evidence="1" id="KW-0732">Signal</keyword>
<dbReference type="RefSeq" id="WP_130988158.1">
    <property type="nucleotide sequence ID" value="NZ_BIGT01000004.1"/>
</dbReference>
<evidence type="ECO:0000313" key="4">
    <source>
        <dbReference type="Proteomes" id="UP000376235"/>
    </source>
</evidence>
<dbReference type="EMBL" id="CAAHDD010000001">
    <property type="protein sequence ID" value="VGM03757.1"/>
    <property type="molecule type" value="Genomic_DNA"/>
</dbReference>
<sequence>MKYSKILMFLFVSFARLSYAADFKLSPSDPVEDVKYFSLQVKNDNGIKNIDVGLEGNSSNVTIKQHYTFSCQWGDVSGVRLSMDSPSIDGVLLFDNIYALDSKLNIVFAKSYSRMSKKWVDPISLNSAVCNRSGGGLKNDSITKKDYIVDFESIQQGPFILKGVNNVAIKYVRDNSLHLIREDTSGEVIIDAIKNHDNMAPSVRTVFFMKLKSEMNIISLITWGGVDEGNYYKIYGYIYDKNGRMHTNEILDKDSNLSGYNAKKNPFKYKNANSIKEYLLKRYDS</sequence>
<evidence type="ECO:0000256" key="1">
    <source>
        <dbReference type="SAM" id="SignalP"/>
    </source>
</evidence>
<evidence type="ECO:0000313" key="2">
    <source>
        <dbReference type="EMBL" id="VGK78461.1"/>
    </source>
</evidence>
<evidence type="ECO:0000313" key="3">
    <source>
        <dbReference type="EMBL" id="VGM03757.1"/>
    </source>
</evidence>
<dbReference type="AlphaFoldDB" id="A0A486RR77"/>
<organism evidence="3">
    <name type="scientific">Klebsiella pneumoniae</name>
    <dbReference type="NCBI Taxonomy" id="573"/>
    <lineage>
        <taxon>Bacteria</taxon>
        <taxon>Pseudomonadati</taxon>
        <taxon>Pseudomonadota</taxon>
        <taxon>Gammaproteobacteria</taxon>
        <taxon>Enterobacterales</taxon>
        <taxon>Enterobacteriaceae</taxon>
        <taxon>Klebsiella/Raoultella group</taxon>
        <taxon>Klebsiella</taxon>
        <taxon>Klebsiella pneumoniae complex</taxon>
    </lineage>
</organism>
<reference evidence="3 4" key="1">
    <citation type="submission" date="2019-03" db="EMBL/GenBank/DDBJ databases">
        <authorList>
            <consortium name="Pathogen Informatics"/>
        </authorList>
    </citation>
    <scope>NUCLEOTIDE SEQUENCE</scope>
    <source>
        <strain evidence="3">5012STDY7626358</strain>
        <strain evidence="2 4">5012STDY7626430</strain>
    </source>
</reference>
<feature type="signal peptide" evidence="1">
    <location>
        <begin position="1"/>
        <end position="20"/>
    </location>
</feature>
<dbReference type="EMBL" id="CAAHCC010000002">
    <property type="protein sequence ID" value="VGK78461.1"/>
    <property type="molecule type" value="Genomic_DNA"/>
</dbReference>
<name>A0A486RR77_KLEPN</name>
<proteinExistence type="predicted"/>
<feature type="chain" id="PRO_5039863788" evidence="1">
    <location>
        <begin position="21"/>
        <end position="285"/>
    </location>
</feature>
<accession>A0A486RR77</accession>
<gene>
    <name evidence="3" type="ORF">SAMEA4873559_00289</name>
    <name evidence="2" type="ORF">SAMEA4873632_01673</name>
</gene>
<protein>
    <submittedName>
        <fullName evidence="3">Uncharacterized protein</fullName>
    </submittedName>
</protein>
<dbReference type="Proteomes" id="UP000376235">
    <property type="component" value="Unassembled WGS sequence"/>
</dbReference>